<evidence type="ECO:0000313" key="2">
    <source>
        <dbReference type="EMBL" id="MCZ2656666.1"/>
    </source>
</evidence>
<evidence type="ECO:0000313" key="4">
    <source>
        <dbReference type="Proteomes" id="UP000284614"/>
    </source>
</evidence>
<proteinExistence type="predicted"/>
<feature type="domain" description="Thioredoxin-like fold" evidence="1">
    <location>
        <begin position="5"/>
        <end position="72"/>
    </location>
</feature>
<gene>
    <name evidence="3" type="ORF">DXA27_23060</name>
    <name evidence="2" type="ORF">O1422_21255</name>
</gene>
<dbReference type="EMBL" id="JAPUAC010000049">
    <property type="protein sequence ID" value="MCZ2656666.1"/>
    <property type="molecule type" value="Genomic_DNA"/>
</dbReference>
<comment type="caution">
    <text evidence="3">The sequence shown here is derived from an EMBL/GenBank/DDBJ whole genome shotgun (WGS) entry which is preliminary data.</text>
</comment>
<accession>A0A413JPJ1</accession>
<organism evidence="3 4">
    <name type="scientific">Bacteroides fragilis</name>
    <dbReference type="NCBI Taxonomy" id="817"/>
    <lineage>
        <taxon>Bacteria</taxon>
        <taxon>Pseudomonadati</taxon>
        <taxon>Bacteroidota</taxon>
        <taxon>Bacteroidia</taxon>
        <taxon>Bacteroidales</taxon>
        <taxon>Bacteroidaceae</taxon>
        <taxon>Bacteroides</taxon>
    </lineage>
</organism>
<sequence>MKIYDDWFEKNKYKSKEVFEKAEFELNATDINAETEEHKKWKTENHLTATPTILINGYQLSDKYKIEDLVSFTDIDIH</sequence>
<dbReference type="Gene3D" id="3.40.30.10">
    <property type="entry name" value="Glutaredoxin"/>
    <property type="match status" value="1"/>
</dbReference>
<protein>
    <submittedName>
        <fullName evidence="2">Thioredoxin domain-containing protein</fullName>
    </submittedName>
</protein>
<dbReference type="EMBL" id="QSDG01000051">
    <property type="protein sequence ID" value="RGY62747.1"/>
    <property type="molecule type" value="Genomic_DNA"/>
</dbReference>
<reference evidence="3 4" key="1">
    <citation type="submission" date="2018-08" db="EMBL/GenBank/DDBJ databases">
        <title>A genome reference for cultivated species of the human gut microbiota.</title>
        <authorList>
            <person name="Zou Y."/>
            <person name="Xue W."/>
            <person name="Luo G."/>
        </authorList>
    </citation>
    <scope>NUCLEOTIDE SEQUENCE [LARGE SCALE GENOMIC DNA]</scope>
    <source>
        <strain evidence="3 4">OF01-1</strain>
    </source>
</reference>
<dbReference type="InterPro" id="IPR012336">
    <property type="entry name" value="Thioredoxin-like_fold"/>
</dbReference>
<dbReference type="Proteomes" id="UP000284614">
    <property type="component" value="Unassembled WGS sequence"/>
</dbReference>
<dbReference type="RefSeq" id="WP_122131004.1">
    <property type="nucleotide sequence ID" value="NZ_JAGJHH010000008.1"/>
</dbReference>
<name>A0A413JPJ1_BACFG</name>
<evidence type="ECO:0000259" key="1">
    <source>
        <dbReference type="Pfam" id="PF13462"/>
    </source>
</evidence>
<dbReference type="SUPFAM" id="SSF52833">
    <property type="entry name" value="Thioredoxin-like"/>
    <property type="match status" value="1"/>
</dbReference>
<evidence type="ECO:0000313" key="3">
    <source>
        <dbReference type="EMBL" id="RGY62747.1"/>
    </source>
</evidence>
<reference evidence="2" key="2">
    <citation type="submission" date="2022-12" db="EMBL/GenBank/DDBJ databases">
        <title>Development of a Multilocus Sequence Typing Scheme for Bacteroides fragilis Based on Whole Genome Sequencing Data and Clinical Application.</title>
        <authorList>
            <person name="Nielsen F.D."/>
            <person name="Justesen U.S."/>
        </authorList>
    </citation>
    <scope>NUCLEOTIDE SEQUENCE</scope>
    <source>
        <strain evidence="2">BF_BC_ODE_DK_2015_2</strain>
    </source>
</reference>
<dbReference type="Proteomes" id="UP001075704">
    <property type="component" value="Unassembled WGS sequence"/>
</dbReference>
<dbReference type="AlphaFoldDB" id="A0A413JPJ1"/>
<dbReference type="InterPro" id="IPR036249">
    <property type="entry name" value="Thioredoxin-like_sf"/>
</dbReference>
<dbReference type="Pfam" id="PF13462">
    <property type="entry name" value="Thioredoxin_4"/>
    <property type="match status" value="1"/>
</dbReference>